<accession>A0A9P8ME07</accession>
<organism evidence="2 3">
    <name type="scientific">Metarhizium humberi</name>
    <dbReference type="NCBI Taxonomy" id="2596975"/>
    <lineage>
        <taxon>Eukaryota</taxon>
        <taxon>Fungi</taxon>
        <taxon>Dikarya</taxon>
        <taxon>Ascomycota</taxon>
        <taxon>Pezizomycotina</taxon>
        <taxon>Sordariomycetes</taxon>
        <taxon>Hypocreomycetidae</taxon>
        <taxon>Hypocreales</taxon>
        <taxon>Clavicipitaceae</taxon>
        <taxon>Metarhizium</taxon>
    </lineage>
</organism>
<evidence type="ECO:0000259" key="1">
    <source>
        <dbReference type="PROSITE" id="PS50181"/>
    </source>
</evidence>
<evidence type="ECO:0000313" key="2">
    <source>
        <dbReference type="EMBL" id="KAH0598678.1"/>
    </source>
</evidence>
<keyword evidence="3" id="KW-1185">Reference proteome</keyword>
<dbReference type="InterPro" id="IPR036047">
    <property type="entry name" value="F-box-like_dom_sf"/>
</dbReference>
<dbReference type="Pfam" id="PF12937">
    <property type="entry name" value="F-box-like"/>
    <property type="match status" value="1"/>
</dbReference>
<sequence length="517" mass="58915">MADPALHDCPMQKIPVEVLLRITYHLSTPDLSSVRLTCRSMEQALYTTFVNEFFTRKQFMIAEDSLQALIDISKSRLAHHLRFVHIGLDRFSEGIQRPLPDDDKERKFRERYANTFTLLNTGHHVHMMAEAFRNLPYLEGVVIRDANSHRRSRDGPNAEWHSYGYTTAFHDTGISLSQGMTGIWNSGFPYQYCSQVFTALLSALGAANARIKSIEILSRNANHLRDFAFNLPKCMQPSVVPVLQGLEKLHLCIDLSWRAPQMGLPAIMGSSRYSPDLFIRSFLAHATNLRNLRINEHRTSSVGLVSLIDWMVDGGSDGTGISMPKLQELSLGTMNIDAPRLLKLISKFAPSLETLELWKVTMLRHLPSDAPSPAPKENFWAHFLRKLIQMPCLELRHFKMGMLQQHWIEKPVPAHVTFKGRGPTRQYTGPDWRHFVTEIMPELEVQWPYEALDETDEDNDTATTSEPEANTVIGLELGLFDDDELEIPNPAELLIQELLESNDHVHFTTHAPWDMLS</sequence>
<feature type="domain" description="F-box" evidence="1">
    <location>
        <begin position="8"/>
        <end position="57"/>
    </location>
</feature>
<dbReference type="InterPro" id="IPR032675">
    <property type="entry name" value="LRR_dom_sf"/>
</dbReference>
<dbReference type="CDD" id="cd09917">
    <property type="entry name" value="F-box_SF"/>
    <property type="match status" value="1"/>
</dbReference>
<dbReference type="AlphaFoldDB" id="A0A9P8ME07"/>
<dbReference type="PROSITE" id="PS50181">
    <property type="entry name" value="FBOX"/>
    <property type="match status" value="1"/>
</dbReference>
<evidence type="ECO:0000313" key="3">
    <source>
        <dbReference type="Proteomes" id="UP000764110"/>
    </source>
</evidence>
<dbReference type="Proteomes" id="UP000764110">
    <property type="component" value="Unassembled WGS sequence"/>
</dbReference>
<comment type="caution">
    <text evidence="2">The sequence shown here is derived from an EMBL/GenBank/DDBJ whole genome shotgun (WGS) entry which is preliminary data.</text>
</comment>
<protein>
    <recommendedName>
        <fullName evidence="1">F-box domain-containing protein</fullName>
    </recommendedName>
</protein>
<dbReference type="EMBL" id="JACEFI010000005">
    <property type="protein sequence ID" value="KAH0598678.1"/>
    <property type="molecule type" value="Genomic_DNA"/>
</dbReference>
<dbReference type="SUPFAM" id="SSF52047">
    <property type="entry name" value="RNI-like"/>
    <property type="match status" value="1"/>
</dbReference>
<dbReference type="InterPro" id="IPR001810">
    <property type="entry name" value="F-box_dom"/>
</dbReference>
<reference evidence="2 3" key="1">
    <citation type="submission" date="2020-07" db="EMBL/GenBank/DDBJ databases">
        <title>Metarhizium humberi genome.</title>
        <authorList>
            <person name="Lysoe E."/>
        </authorList>
    </citation>
    <scope>NUCLEOTIDE SEQUENCE [LARGE SCALE GENOMIC DNA]</scope>
    <source>
        <strain evidence="2 3">ESALQ1638</strain>
    </source>
</reference>
<dbReference type="Gene3D" id="3.80.10.10">
    <property type="entry name" value="Ribonuclease Inhibitor"/>
    <property type="match status" value="1"/>
</dbReference>
<proteinExistence type="predicted"/>
<dbReference type="SUPFAM" id="SSF81383">
    <property type="entry name" value="F-box domain"/>
    <property type="match status" value="1"/>
</dbReference>
<gene>
    <name evidence="2" type="ORF">MHUMG1_03982</name>
</gene>
<name>A0A9P8ME07_9HYPO</name>